<protein>
    <submittedName>
        <fullName evidence="2">Uncharacterized protein</fullName>
    </submittedName>
</protein>
<name>A0AAN6ZCQ5_9PEZI</name>
<dbReference type="AlphaFoldDB" id="A0AAN6ZCQ5"/>
<keyword evidence="3" id="KW-1185">Reference proteome</keyword>
<accession>A0AAN6ZCQ5</accession>
<feature type="region of interest" description="Disordered" evidence="1">
    <location>
        <begin position="17"/>
        <end position="51"/>
    </location>
</feature>
<feature type="region of interest" description="Disordered" evidence="1">
    <location>
        <begin position="153"/>
        <end position="182"/>
    </location>
</feature>
<evidence type="ECO:0000313" key="3">
    <source>
        <dbReference type="Proteomes" id="UP001304895"/>
    </source>
</evidence>
<sequence length="182" mass="19428">MGVVLLGLPRRCKIRRATRPKKAIPPTRGFPCVSEPPSDRSPAPEDGAVLDRDHLTTPISALGASRNDRSYSGCIQDAPITFSPGEIAADSFPGRIKAGKLSVLGVDAVGGGGRVLPWIAVESQPQVDTLARENRSAREQVLGARLFSKTQEADRDLPVIESRPRDAGSPGRAVSRAARHHL</sequence>
<organism evidence="2 3">
    <name type="scientific">Trichocladium antarcticum</name>
    <dbReference type="NCBI Taxonomy" id="1450529"/>
    <lineage>
        <taxon>Eukaryota</taxon>
        <taxon>Fungi</taxon>
        <taxon>Dikarya</taxon>
        <taxon>Ascomycota</taxon>
        <taxon>Pezizomycotina</taxon>
        <taxon>Sordariomycetes</taxon>
        <taxon>Sordariomycetidae</taxon>
        <taxon>Sordariales</taxon>
        <taxon>Chaetomiaceae</taxon>
        <taxon>Trichocladium</taxon>
    </lineage>
</organism>
<evidence type="ECO:0000313" key="2">
    <source>
        <dbReference type="EMBL" id="KAK4133447.1"/>
    </source>
</evidence>
<gene>
    <name evidence="2" type="ORF">BT67DRAFT_51031</name>
</gene>
<proteinExistence type="predicted"/>
<evidence type="ECO:0000256" key="1">
    <source>
        <dbReference type="SAM" id="MobiDB-lite"/>
    </source>
</evidence>
<comment type="caution">
    <text evidence="2">The sequence shown here is derived from an EMBL/GenBank/DDBJ whole genome shotgun (WGS) entry which is preliminary data.</text>
</comment>
<feature type="compositionally biased region" description="Basic and acidic residues" evidence="1">
    <location>
        <begin position="153"/>
        <end position="166"/>
    </location>
</feature>
<dbReference type="Proteomes" id="UP001304895">
    <property type="component" value="Unassembled WGS sequence"/>
</dbReference>
<dbReference type="EMBL" id="MU853412">
    <property type="protein sequence ID" value="KAK4133447.1"/>
    <property type="molecule type" value="Genomic_DNA"/>
</dbReference>
<reference evidence="2" key="2">
    <citation type="submission" date="2023-05" db="EMBL/GenBank/DDBJ databases">
        <authorList>
            <consortium name="Lawrence Berkeley National Laboratory"/>
            <person name="Steindorff A."/>
            <person name="Hensen N."/>
            <person name="Bonometti L."/>
            <person name="Westerberg I."/>
            <person name="Brannstrom I.O."/>
            <person name="Guillou S."/>
            <person name="Cros-Aarteil S."/>
            <person name="Calhoun S."/>
            <person name="Haridas S."/>
            <person name="Kuo A."/>
            <person name="Mondo S."/>
            <person name="Pangilinan J."/>
            <person name="Riley R."/>
            <person name="Labutti K."/>
            <person name="Andreopoulos B."/>
            <person name="Lipzen A."/>
            <person name="Chen C."/>
            <person name="Yanf M."/>
            <person name="Daum C."/>
            <person name="Ng V."/>
            <person name="Clum A."/>
            <person name="Ohm R."/>
            <person name="Martin F."/>
            <person name="Silar P."/>
            <person name="Natvig D."/>
            <person name="Lalanne C."/>
            <person name="Gautier V."/>
            <person name="Ament-Velasquez S.L."/>
            <person name="Kruys A."/>
            <person name="Hutchinson M.I."/>
            <person name="Powell A.J."/>
            <person name="Barry K."/>
            <person name="Miller A.N."/>
            <person name="Grigoriev I.V."/>
            <person name="Debuchy R."/>
            <person name="Gladieux P."/>
            <person name="Thoren M.H."/>
            <person name="Johannesson H."/>
        </authorList>
    </citation>
    <scope>NUCLEOTIDE SEQUENCE</scope>
    <source>
        <strain evidence="2">CBS 123565</strain>
    </source>
</reference>
<reference evidence="2" key="1">
    <citation type="journal article" date="2023" name="Mol. Phylogenet. Evol.">
        <title>Genome-scale phylogeny and comparative genomics of the fungal order Sordariales.</title>
        <authorList>
            <person name="Hensen N."/>
            <person name="Bonometti L."/>
            <person name="Westerberg I."/>
            <person name="Brannstrom I.O."/>
            <person name="Guillou S."/>
            <person name="Cros-Aarteil S."/>
            <person name="Calhoun S."/>
            <person name="Haridas S."/>
            <person name="Kuo A."/>
            <person name="Mondo S."/>
            <person name="Pangilinan J."/>
            <person name="Riley R."/>
            <person name="LaButti K."/>
            <person name="Andreopoulos B."/>
            <person name="Lipzen A."/>
            <person name="Chen C."/>
            <person name="Yan M."/>
            <person name="Daum C."/>
            <person name="Ng V."/>
            <person name="Clum A."/>
            <person name="Steindorff A."/>
            <person name="Ohm R.A."/>
            <person name="Martin F."/>
            <person name="Silar P."/>
            <person name="Natvig D.O."/>
            <person name="Lalanne C."/>
            <person name="Gautier V."/>
            <person name="Ament-Velasquez S.L."/>
            <person name="Kruys A."/>
            <person name="Hutchinson M.I."/>
            <person name="Powell A.J."/>
            <person name="Barry K."/>
            <person name="Miller A.N."/>
            <person name="Grigoriev I.V."/>
            <person name="Debuchy R."/>
            <person name="Gladieux P."/>
            <person name="Hiltunen Thoren M."/>
            <person name="Johannesson H."/>
        </authorList>
    </citation>
    <scope>NUCLEOTIDE SEQUENCE</scope>
    <source>
        <strain evidence="2">CBS 123565</strain>
    </source>
</reference>